<dbReference type="Gene3D" id="1.25.40.10">
    <property type="entry name" value="Tetratricopeptide repeat domain"/>
    <property type="match status" value="1"/>
</dbReference>
<dbReference type="SUPFAM" id="SSF56784">
    <property type="entry name" value="HAD-like"/>
    <property type="match status" value="1"/>
</dbReference>
<dbReference type="RefSeq" id="WP_198748319.1">
    <property type="nucleotide sequence ID" value="NZ_JAEHTE010000076.1"/>
</dbReference>
<comment type="caution">
    <text evidence="1">The sequence shown here is derived from an EMBL/GenBank/DDBJ whole genome shotgun (WGS) entry which is preliminary data.</text>
</comment>
<dbReference type="Gene3D" id="3.40.50.1000">
    <property type="entry name" value="HAD superfamily/HAD-like"/>
    <property type="match status" value="1"/>
</dbReference>
<dbReference type="Gene3D" id="1.10.150.400">
    <property type="match status" value="1"/>
</dbReference>
<protein>
    <submittedName>
        <fullName evidence="1">Uncharacterized protein</fullName>
    </submittedName>
</protein>
<dbReference type="InterPro" id="IPR036412">
    <property type="entry name" value="HAD-like_sf"/>
</dbReference>
<dbReference type="AlphaFoldDB" id="A0A8I1JNA8"/>
<proteinExistence type="predicted"/>
<dbReference type="SUPFAM" id="SSF48452">
    <property type="entry name" value="TPR-like"/>
    <property type="match status" value="1"/>
</dbReference>
<dbReference type="Proteomes" id="UP000637061">
    <property type="component" value="Unassembled WGS sequence"/>
</dbReference>
<gene>
    <name evidence="1" type="ORF">JEU22_30775</name>
</gene>
<name>A0A8I1JNA8_PSEPU</name>
<dbReference type="InterPro" id="IPR011990">
    <property type="entry name" value="TPR-like_helical_dom_sf"/>
</dbReference>
<organism evidence="1 2">
    <name type="scientific">Pseudomonas putida</name>
    <name type="common">Arthrobacter siderocapsulatus</name>
    <dbReference type="NCBI Taxonomy" id="303"/>
    <lineage>
        <taxon>Bacteria</taxon>
        <taxon>Pseudomonadati</taxon>
        <taxon>Pseudomonadota</taxon>
        <taxon>Gammaproteobacteria</taxon>
        <taxon>Pseudomonadales</taxon>
        <taxon>Pseudomonadaceae</taxon>
        <taxon>Pseudomonas</taxon>
    </lineage>
</organism>
<dbReference type="EMBL" id="JAEHTE010000076">
    <property type="protein sequence ID" value="MBI6888306.1"/>
    <property type="molecule type" value="Genomic_DNA"/>
</dbReference>
<evidence type="ECO:0000313" key="1">
    <source>
        <dbReference type="EMBL" id="MBI6888306.1"/>
    </source>
</evidence>
<dbReference type="InterPro" id="IPR023214">
    <property type="entry name" value="HAD_sf"/>
</dbReference>
<evidence type="ECO:0000313" key="2">
    <source>
        <dbReference type="Proteomes" id="UP000637061"/>
    </source>
</evidence>
<accession>A0A8I1JNA8</accession>
<reference evidence="1" key="1">
    <citation type="submission" date="2020-12" db="EMBL/GenBank/DDBJ databases">
        <title>Enhanced detection system for hospital associated transmission using whole genome sequencing surveillance.</title>
        <authorList>
            <person name="Harrison L.H."/>
            <person name="Van Tyne D."/>
            <person name="Marsh J.W."/>
            <person name="Griffith M.P."/>
            <person name="Snyder D.J."/>
            <person name="Cooper V.S."/>
            <person name="Mustapha M."/>
        </authorList>
    </citation>
    <scope>NUCLEOTIDE SEQUENCE</scope>
    <source>
        <strain evidence="1">PSB00042</strain>
    </source>
</reference>
<sequence>MFKKLFLCCDFLMTRPETQRYHLRWFSTILGSTLNRTTHIETEKFLSDLRETFSRQDFFARSGIILNESESHFHFDEKHISDRSLELIKKPLEGSLLIGYELSEETRAVLTRAGIAYIDIWLHPIRFLDDNFFAFRSNINAINLGLQNHHLHDDVYTLYADKLKIQSYMGWDKYKNGLDNALKANSAVFVGQTLTDKAVCRNGTMLNVLNFKEEFTELTKKFSHVYFSRHPMIKGDDAAQLEFVLSHDNTSITTEPGYKLLCTDSIEHVTGVSSSLMYESKFFGKSYNYLYRPVLDIFDTSNAQGYFSIYSKLHSPLFWKSILQDCIPTNQVVAEYDFLSKKSNYRDMLALYYNTHVFDKVHASFVDISKSKATKRPEKTEAKPIRFISEKLQANPPSLKKLKRLIDEHQTISFDVFDTLLQRKTWVPGDVINLTAQKVQSELQIPAEDFVSARREAKKHSNKVEVPLTERYEIIGKILKIPQEQAELLYNFEIEVERGLLQAREIGKLALEYAQSQGKRVVITSDTYFTEEQIKEFLSDAGIFADCIYASSAYNKTKEAGSLFEELIARERDKILHIGDNYKADIANAGAKNINASWVISNHDQFKNSTPQFVRSKGPYGSIKNGLIQINTTSFPAITAGAGYTSGKAFNLGYNVVGDMMLAFAAWIIEKARIDGVQTLFFLARDGEIVKKVTDELLNHIPGNKIRTQYLLASRRSTRVASLSSREDVLREIEALVVEYAKNPNKSDLSQYLSLRFGLTDEKLKQLGVEALESEINSADQTKAPQLLGKWLSSEAIVSTILDNAADERLIYSDYLDQMGFTQGSEPIGLVDIGHNGSLQASLAKARGLTSTRGYYFCTYDGVDNTLSTVEGDHRGSGFYRDRISTSDRTQKYIRYALVIESLFLNDKGTFLRLVRKNEQLSPSFLEGNERSRVAFNEAIHLGSIKYAQDLLSTVEKCFGNINIGHLWMHDDACARLFSMLESPMLRDAEVFSGITIENYFAGRPLRYFVPPKNKLSITPVLWKEGTQALIEGTKAQEELVANKKKNADLEEKKRARTDIHKQFVDRERTARTLYASRNFIEAANEFRLAFDAKPTKPNLLRAASEAYILANDRKSAIDALTKAQALMPNNRMLKRRLLTIKHPFLKVIFGESKYEVSQDT</sequence>